<proteinExistence type="predicted"/>
<evidence type="ECO:0000313" key="2">
    <source>
        <dbReference type="Proteomes" id="UP000475862"/>
    </source>
</evidence>
<organism evidence="1 2">
    <name type="scientific">Aphis glycines</name>
    <name type="common">Soybean aphid</name>
    <dbReference type="NCBI Taxonomy" id="307491"/>
    <lineage>
        <taxon>Eukaryota</taxon>
        <taxon>Metazoa</taxon>
        <taxon>Ecdysozoa</taxon>
        <taxon>Arthropoda</taxon>
        <taxon>Hexapoda</taxon>
        <taxon>Insecta</taxon>
        <taxon>Pterygota</taxon>
        <taxon>Neoptera</taxon>
        <taxon>Paraneoptera</taxon>
        <taxon>Hemiptera</taxon>
        <taxon>Sternorrhyncha</taxon>
        <taxon>Aphidomorpha</taxon>
        <taxon>Aphidoidea</taxon>
        <taxon>Aphididae</taxon>
        <taxon>Aphidini</taxon>
        <taxon>Aphis</taxon>
        <taxon>Aphis</taxon>
    </lineage>
</organism>
<gene>
    <name evidence="1" type="ORF">AGLY_012821</name>
</gene>
<evidence type="ECO:0000313" key="1">
    <source>
        <dbReference type="EMBL" id="KAE9527748.1"/>
    </source>
</evidence>
<sequence length="257" mass="28198">MTIRLHRRTRLCVYQPSATAGCSSAMKPLASDNPCMYVLYAEFARCLCSASSVGSLTRVSACCRFVALGDCQLSHMIFKGGGVNDPGLAILTYFVLCDAGPIPAQFIAATLNITSCPVTKFMTSVTEVSVTSITSGTPGSPGTSKIHTLFDFIRTLPLINHSTEGNVDDVNVTFTFRSSPFFKRYSFGRLFIFGAVQIYSASSSVVDSLITLPDLNRYLSHFTGTSGLESSTYLRRLILLYKFVHELDIHKLQYQFL</sequence>
<protein>
    <submittedName>
        <fullName evidence="1">Uncharacterized protein</fullName>
    </submittedName>
</protein>
<name>A0A6G0T879_APHGL</name>
<dbReference type="PROSITE" id="PS51257">
    <property type="entry name" value="PROKAR_LIPOPROTEIN"/>
    <property type="match status" value="1"/>
</dbReference>
<dbReference type="Proteomes" id="UP000475862">
    <property type="component" value="Unassembled WGS sequence"/>
</dbReference>
<comment type="caution">
    <text evidence="1">The sequence shown here is derived from an EMBL/GenBank/DDBJ whole genome shotgun (WGS) entry which is preliminary data.</text>
</comment>
<dbReference type="EMBL" id="VYZN01000051">
    <property type="protein sequence ID" value="KAE9527748.1"/>
    <property type="molecule type" value="Genomic_DNA"/>
</dbReference>
<reference evidence="1 2" key="1">
    <citation type="submission" date="2019-08" db="EMBL/GenBank/DDBJ databases">
        <title>The genome of the soybean aphid Biotype 1, its phylome, world population structure and adaptation to the North American continent.</title>
        <authorList>
            <person name="Giordano R."/>
            <person name="Donthu R.K."/>
            <person name="Hernandez A.G."/>
            <person name="Wright C.L."/>
            <person name="Zimin A.V."/>
        </authorList>
    </citation>
    <scope>NUCLEOTIDE SEQUENCE [LARGE SCALE GENOMIC DNA]</scope>
    <source>
        <tissue evidence="1">Whole aphids</tissue>
    </source>
</reference>
<accession>A0A6G0T879</accession>
<keyword evidence="2" id="KW-1185">Reference proteome</keyword>
<dbReference type="AlphaFoldDB" id="A0A6G0T879"/>